<feature type="domain" description="UmuC" evidence="4">
    <location>
        <begin position="6"/>
        <end position="181"/>
    </location>
</feature>
<comment type="caution">
    <text evidence="5">The sequence shown here is derived from an EMBL/GenBank/DDBJ whole genome shotgun (WGS) entry which is preliminary data.</text>
</comment>
<dbReference type="GO" id="GO:0003887">
    <property type="term" value="F:DNA-directed DNA polymerase activity"/>
    <property type="evidence" value="ECO:0007669"/>
    <property type="project" value="TreeGrafter"/>
</dbReference>
<dbReference type="GO" id="GO:0070987">
    <property type="term" value="P:error-free translesion synthesis"/>
    <property type="evidence" value="ECO:0007669"/>
    <property type="project" value="TreeGrafter"/>
</dbReference>
<evidence type="ECO:0000256" key="2">
    <source>
        <dbReference type="ARBA" id="ARBA00025589"/>
    </source>
</evidence>
<organism evidence="5 6">
    <name type="scientific">Kineosporia babensis</name>
    <dbReference type="NCBI Taxonomy" id="499548"/>
    <lineage>
        <taxon>Bacteria</taxon>
        <taxon>Bacillati</taxon>
        <taxon>Actinomycetota</taxon>
        <taxon>Actinomycetes</taxon>
        <taxon>Kineosporiales</taxon>
        <taxon>Kineosporiaceae</taxon>
        <taxon>Kineosporia</taxon>
    </lineage>
</organism>
<comment type="function">
    <text evidence="2">Poorly processive, error-prone DNA polymerase involved in untargeted mutagenesis. Copies undamaged DNA at stalled replication forks, which arise in vivo from mismatched or misaligned primer ends. These misaligned primers can be extended by PolIV. Exhibits no 3'-5' exonuclease (proofreading) activity. May be involved in translesional synthesis, in conjunction with the beta clamp from PolIII.</text>
</comment>
<dbReference type="GO" id="GO:0042276">
    <property type="term" value="P:error-prone translesion synthesis"/>
    <property type="evidence" value="ECO:0007669"/>
    <property type="project" value="TreeGrafter"/>
</dbReference>
<dbReference type="Gene3D" id="3.30.70.270">
    <property type="match status" value="1"/>
</dbReference>
<dbReference type="GO" id="GO:0006281">
    <property type="term" value="P:DNA repair"/>
    <property type="evidence" value="ECO:0007669"/>
    <property type="project" value="InterPro"/>
</dbReference>
<accession>A0A9X1T2Y6</accession>
<name>A0A9X1T2Y6_9ACTN</name>
<dbReference type="Proteomes" id="UP001138997">
    <property type="component" value="Unassembled WGS sequence"/>
</dbReference>
<proteinExistence type="inferred from homology"/>
<feature type="compositionally biased region" description="Polar residues" evidence="3">
    <location>
        <begin position="282"/>
        <end position="291"/>
    </location>
</feature>
<dbReference type="PANTHER" id="PTHR45990">
    <property type="entry name" value="DNA REPAIR PROTEIN REV1"/>
    <property type="match status" value="1"/>
</dbReference>
<gene>
    <name evidence="5" type="ORF">LR394_30160</name>
</gene>
<protein>
    <recommendedName>
        <fullName evidence="4">UmuC domain-containing protein</fullName>
    </recommendedName>
</protein>
<dbReference type="PROSITE" id="PS50173">
    <property type="entry name" value="UMUC"/>
    <property type="match status" value="1"/>
</dbReference>
<evidence type="ECO:0000313" key="6">
    <source>
        <dbReference type="Proteomes" id="UP001138997"/>
    </source>
</evidence>
<feature type="compositionally biased region" description="Basic and acidic residues" evidence="3">
    <location>
        <begin position="230"/>
        <end position="240"/>
    </location>
</feature>
<dbReference type="Gene3D" id="3.40.1170.60">
    <property type="match status" value="1"/>
</dbReference>
<feature type="region of interest" description="Disordered" evidence="3">
    <location>
        <begin position="282"/>
        <end position="308"/>
    </location>
</feature>
<dbReference type="InterPro" id="IPR001126">
    <property type="entry name" value="UmuC"/>
</dbReference>
<evidence type="ECO:0000256" key="1">
    <source>
        <dbReference type="ARBA" id="ARBA00010945"/>
    </source>
</evidence>
<reference evidence="5" key="1">
    <citation type="submission" date="2021-11" db="EMBL/GenBank/DDBJ databases">
        <title>Streptomyces corallinus and Kineosporia corallina sp. nov., two new coral-derived marine actinobacteria.</title>
        <authorList>
            <person name="Buangrab K."/>
            <person name="Sutthacheep M."/>
            <person name="Yeemin T."/>
            <person name="Harunari E."/>
            <person name="Igarashi Y."/>
            <person name="Sripreechasak P."/>
            <person name="Kanchanasin P."/>
            <person name="Tanasupawat S."/>
            <person name="Phongsopitanun W."/>
        </authorList>
    </citation>
    <scope>NUCLEOTIDE SEQUENCE</scope>
    <source>
        <strain evidence="5">JCM 31032</strain>
    </source>
</reference>
<dbReference type="SUPFAM" id="SSF56672">
    <property type="entry name" value="DNA/RNA polymerases"/>
    <property type="match status" value="1"/>
</dbReference>
<dbReference type="AlphaFoldDB" id="A0A9X1T2Y6"/>
<dbReference type="EMBL" id="JAJOMB010000020">
    <property type="protein sequence ID" value="MCD5315178.1"/>
    <property type="molecule type" value="Genomic_DNA"/>
</dbReference>
<dbReference type="PANTHER" id="PTHR45990:SF1">
    <property type="entry name" value="DNA REPAIR PROTEIN REV1"/>
    <property type="match status" value="1"/>
</dbReference>
<evidence type="ECO:0000313" key="5">
    <source>
        <dbReference type="EMBL" id="MCD5315178.1"/>
    </source>
</evidence>
<dbReference type="InterPro" id="IPR043128">
    <property type="entry name" value="Rev_trsase/Diguanyl_cyclase"/>
</dbReference>
<sequence length="347" mass="37450">MFERPLLHADADCFFASVALRARPELQARPVAVVNHVIIASANYPARARGVRSGTLVQEALYQCPELVVLEVPHAEVEEVADALFEVFHRHARAVEPGSMEEAFLDVAAPDQSAARQAAQAIRAEVAAQLGIAVSVGVGRTKLIAKLASRAAKPDGLHVIAADQEARLRAELPIGQVWGIGPKTAARLRDLDVHRLLDLDRIPKNQLQSICGTGMARRLGQIRAGTDDAQVRPVQHRESLSAETSTSGYGRADHTPAELAETCLERVLRRAEKAGLVGTGITLTMQPSDQGSPLRRKQSDLTAGTERSGWRSTVSRLLRSEPLPPLSGLRVTLTGLMPADQVPQTLF</sequence>
<comment type="similarity">
    <text evidence="1">Belongs to the DNA polymerase type-Y family.</text>
</comment>
<dbReference type="RefSeq" id="WP_231447979.1">
    <property type="nucleotide sequence ID" value="NZ_JAJOMB010000020.1"/>
</dbReference>
<dbReference type="GO" id="GO:0017125">
    <property type="term" value="F:deoxycytidyl transferase activity"/>
    <property type="evidence" value="ECO:0007669"/>
    <property type="project" value="TreeGrafter"/>
</dbReference>
<dbReference type="Gene3D" id="1.10.150.20">
    <property type="entry name" value="5' to 3' exonuclease, C-terminal subdomain"/>
    <property type="match status" value="1"/>
</dbReference>
<keyword evidence="6" id="KW-1185">Reference proteome</keyword>
<dbReference type="Pfam" id="PF00817">
    <property type="entry name" value="IMS"/>
    <property type="match status" value="1"/>
</dbReference>
<evidence type="ECO:0000259" key="4">
    <source>
        <dbReference type="PROSITE" id="PS50173"/>
    </source>
</evidence>
<feature type="region of interest" description="Disordered" evidence="3">
    <location>
        <begin position="230"/>
        <end position="253"/>
    </location>
</feature>
<dbReference type="InterPro" id="IPR043502">
    <property type="entry name" value="DNA/RNA_pol_sf"/>
</dbReference>
<evidence type="ECO:0000256" key="3">
    <source>
        <dbReference type="SAM" id="MobiDB-lite"/>
    </source>
</evidence>